<comment type="caution">
    <text evidence="8">The sequence shown here is derived from an EMBL/GenBank/DDBJ whole genome shotgun (WGS) entry which is preliminary data.</text>
</comment>
<keyword evidence="2" id="KW-1003">Cell membrane</keyword>
<gene>
    <name evidence="8" type="ORF">CEG14_13690</name>
</gene>
<dbReference type="EMBL" id="NEVL01000003">
    <property type="protein sequence ID" value="OZI36082.1"/>
    <property type="molecule type" value="Genomic_DNA"/>
</dbReference>
<evidence type="ECO:0000313" key="9">
    <source>
        <dbReference type="Proteomes" id="UP000217005"/>
    </source>
</evidence>
<dbReference type="Pfam" id="PF00482">
    <property type="entry name" value="T2SSF"/>
    <property type="match status" value="1"/>
</dbReference>
<dbReference type="PANTHER" id="PTHR35007">
    <property type="entry name" value="INTEGRAL MEMBRANE PROTEIN-RELATED"/>
    <property type="match status" value="1"/>
</dbReference>
<protein>
    <submittedName>
        <fullName evidence="8">Pilus assembly protein</fullName>
    </submittedName>
</protein>
<name>A0A261SGM2_9BORD</name>
<evidence type="ECO:0000256" key="5">
    <source>
        <dbReference type="ARBA" id="ARBA00023136"/>
    </source>
</evidence>
<accession>A0A261SGM2</accession>
<dbReference type="PANTHER" id="PTHR35007:SF2">
    <property type="entry name" value="PILUS ASSEMBLE PROTEIN"/>
    <property type="match status" value="1"/>
</dbReference>
<evidence type="ECO:0000313" key="8">
    <source>
        <dbReference type="EMBL" id="OZI36082.1"/>
    </source>
</evidence>
<reference evidence="8 9" key="1">
    <citation type="submission" date="2017-05" db="EMBL/GenBank/DDBJ databases">
        <title>Complete and WGS of Bordetella genogroups.</title>
        <authorList>
            <person name="Spilker T."/>
            <person name="LiPuma J."/>
        </authorList>
    </citation>
    <scope>NUCLEOTIDE SEQUENCE [LARGE SCALE GENOMIC DNA]</scope>
    <source>
        <strain evidence="8 9">AU17610</strain>
    </source>
</reference>
<organism evidence="8 9">
    <name type="scientific">Bordetella genomosp. 1</name>
    <dbReference type="NCBI Taxonomy" id="1395607"/>
    <lineage>
        <taxon>Bacteria</taxon>
        <taxon>Pseudomonadati</taxon>
        <taxon>Pseudomonadota</taxon>
        <taxon>Betaproteobacteria</taxon>
        <taxon>Burkholderiales</taxon>
        <taxon>Alcaligenaceae</taxon>
        <taxon>Bordetella</taxon>
    </lineage>
</organism>
<feature type="transmembrane region" description="Helical" evidence="6">
    <location>
        <begin position="284"/>
        <end position="304"/>
    </location>
</feature>
<dbReference type="Proteomes" id="UP000217005">
    <property type="component" value="Unassembled WGS sequence"/>
</dbReference>
<dbReference type="RefSeq" id="WP_094826891.1">
    <property type="nucleotide sequence ID" value="NZ_NEVL01000003.1"/>
</dbReference>
<keyword evidence="4 6" id="KW-1133">Transmembrane helix</keyword>
<feature type="domain" description="Type II secretion system protein GspF" evidence="7">
    <location>
        <begin position="171"/>
        <end position="298"/>
    </location>
</feature>
<evidence type="ECO:0000256" key="1">
    <source>
        <dbReference type="ARBA" id="ARBA00004651"/>
    </source>
</evidence>
<evidence type="ECO:0000259" key="7">
    <source>
        <dbReference type="Pfam" id="PF00482"/>
    </source>
</evidence>
<comment type="subcellular location">
    <subcellularLocation>
        <location evidence="1">Cell membrane</location>
        <topology evidence="1">Multi-pass membrane protein</topology>
    </subcellularLocation>
</comment>
<proteinExistence type="predicted"/>
<dbReference type="AlphaFoldDB" id="A0A261SGM2"/>
<dbReference type="GO" id="GO:0005886">
    <property type="term" value="C:plasma membrane"/>
    <property type="evidence" value="ECO:0007669"/>
    <property type="project" value="UniProtKB-SubCell"/>
</dbReference>
<evidence type="ECO:0000256" key="2">
    <source>
        <dbReference type="ARBA" id="ARBA00022475"/>
    </source>
</evidence>
<dbReference type="OrthoDB" id="9810662at2"/>
<keyword evidence="3 6" id="KW-0812">Transmembrane</keyword>
<evidence type="ECO:0000256" key="4">
    <source>
        <dbReference type="ARBA" id="ARBA00022989"/>
    </source>
</evidence>
<feature type="transmembrane region" description="Helical" evidence="6">
    <location>
        <begin position="129"/>
        <end position="152"/>
    </location>
</feature>
<evidence type="ECO:0000256" key="3">
    <source>
        <dbReference type="ARBA" id="ARBA00022692"/>
    </source>
</evidence>
<sequence>MFSDPLAPLLFLIFLAGLALLLWLLRAQARRNPLHERLDTTEAAEAPEAAVSIALDDRTPLPGVWQAVAEFGDKLAGTAQDRSANERLLTRAGWRRREALGLLMAAKYASGVLFVALGIALFTSPQTRFGMTGLAVGLVALFVGTTFPELLVKSRAARRLEALSRSMPDALDLMVICAEAGLPFPRILKVVSRELAFSAPVMADELAYTSAELQLLPDRAAALRHLAERTRVPSIESMVGSLVQAERYGTPLAQALRTIAEESRSRLILELEEKAGKLPAQLSVPLMTLILPPVVAIVATPALMRVVRTLMQ</sequence>
<feature type="transmembrane region" description="Helical" evidence="6">
    <location>
        <begin position="6"/>
        <end position="25"/>
    </location>
</feature>
<dbReference type="InterPro" id="IPR018076">
    <property type="entry name" value="T2SS_GspF_dom"/>
</dbReference>
<feature type="transmembrane region" description="Helical" evidence="6">
    <location>
        <begin position="99"/>
        <end position="123"/>
    </location>
</feature>
<evidence type="ECO:0000256" key="6">
    <source>
        <dbReference type="SAM" id="Phobius"/>
    </source>
</evidence>
<keyword evidence="5 6" id="KW-0472">Membrane</keyword>